<comment type="subcellular location">
    <subcellularLocation>
        <location evidence="1">Cell membrane</location>
        <topology evidence="1">Multi-pass membrane protein</topology>
    </subcellularLocation>
</comment>
<evidence type="ECO:0000256" key="2">
    <source>
        <dbReference type="ARBA" id="ARBA00022448"/>
    </source>
</evidence>
<dbReference type="Gene3D" id="1.20.1250.20">
    <property type="entry name" value="MFS general substrate transporter like domains"/>
    <property type="match status" value="1"/>
</dbReference>
<evidence type="ECO:0000256" key="1">
    <source>
        <dbReference type="ARBA" id="ARBA00004651"/>
    </source>
</evidence>
<evidence type="ECO:0000256" key="7">
    <source>
        <dbReference type="SAM" id="MobiDB-lite"/>
    </source>
</evidence>
<evidence type="ECO:0000256" key="5">
    <source>
        <dbReference type="ARBA" id="ARBA00022989"/>
    </source>
</evidence>
<comment type="caution">
    <text evidence="9">The sequence shown here is derived from an EMBL/GenBank/DDBJ whole genome shotgun (WGS) entry which is preliminary data.</text>
</comment>
<keyword evidence="2" id="KW-0813">Transport</keyword>
<dbReference type="CDD" id="cd06173">
    <property type="entry name" value="MFS_MefA_like"/>
    <property type="match status" value="1"/>
</dbReference>
<name>A0ABV4UPW7_9MICC</name>
<feature type="transmembrane region" description="Helical" evidence="8">
    <location>
        <begin position="331"/>
        <end position="352"/>
    </location>
</feature>
<dbReference type="Pfam" id="PF05977">
    <property type="entry name" value="MFS_3"/>
    <property type="match status" value="1"/>
</dbReference>
<feature type="transmembrane region" description="Helical" evidence="8">
    <location>
        <begin position="233"/>
        <end position="251"/>
    </location>
</feature>
<dbReference type="Proteomes" id="UP001575652">
    <property type="component" value="Unassembled WGS sequence"/>
</dbReference>
<dbReference type="PANTHER" id="PTHR23513:SF6">
    <property type="entry name" value="MAJOR FACILITATOR SUPERFAMILY ASSOCIATED DOMAIN-CONTAINING PROTEIN"/>
    <property type="match status" value="1"/>
</dbReference>
<dbReference type="InterPro" id="IPR036259">
    <property type="entry name" value="MFS_trans_sf"/>
</dbReference>
<organism evidence="9 10">
    <name type="scientific">Arthrobacter halodurans</name>
    <dbReference type="NCBI Taxonomy" id="516699"/>
    <lineage>
        <taxon>Bacteria</taxon>
        <taxon>Bacillati</taxon>
        <taxon>Actinomycetota</taxon>
        <taxon>Actinomycetes</taxon>
        <taxon>Micrococcales</taxon>
        <taxon>Micrococcaceae</taxon>
        <taxon>Arthrobacter</taxon>
    </lineage>
</organism>
<feature type="transmembrane region" description="Helical" evidence="8">
    <location>
        <begin position="257"/>
        <end position="278"/>
    </location>
</feature>
<feature type="transmembrane region" description="Helical" evidence="8">
    <location>
        <begin position="50"/>
        <end position="68"/>
    </location>
</feature>
<keyword evidence="4 8" id="KW-0812">Transmembrane</keyword>
<dbReference type="EMBL" id="JBHDLJ010000006">
    <property type="protein sequence ID" value="MFB0834760.1"/>
    <property type="molecule type" value="Genomic_DNA"/>
</dbReference>
<accession>A0ABV4UPW7</accession>
<gene>
    <name evidence="9" type="ORF">ACETWP_09190</name>
</gene>
<keyword evidence="6 8" id="KW-0472">Membrane</keyword>
<evidence type="ECO:0000256" key="4">
    <source>
        <dbReference type="ARBA" id="ARBA00022692"/>
    </source>
</evidence>
<dbReference type="InterPro" id="IPR010290">
    <property type="entry name" value="TM_effector"/>
</dbReference>
<feature type="transmembrane region" description="Helical" evidence="8">
    <location>
        <begin position="290"/>
        <end position="311"/>
    </location>
</feature>
<proteinExistence type="predicted"/>
<dbReference type="RefSeq" id="WP_373971932.1">
    <property type="nucleotide sequence ID" value="NZ_JBHDLJ010000006.1"/>
</dbReference>
<dbReference type="PANTHER" id="PTHR23513">
    <property type="entry name" value="INTEGRAL MEMBRANE EFFLUX PROTEIN-RELATED"/>
    <property type="match status" value="1"/>
</dbReference>
<evidence type="ECO:0000256" key="8">
    <source>
        <dbReference type="SAM" id="Phobius"/>
    </source>
</evidence>
<keyword evidence="10" id="KW-1185">Reference proteome</keyword>
<feature type="transmembrane region" description="Helical" evidence="8">
    <location>
        <begin position="75"/>
        <end position="97"/>
    </location>
</feature>
<protein>
    <submittedName>
        <fullName evidence="9">MFS transporter</fullName>
    </submittedName>
</protein>
<sequence>MRLRGSPAFVRFWLASTVSDFGTYVTTVALSVLVLLTLGGSALDQGWVNAARWAPYLLFGLFAGLWVDRYRRRPVLIAGDLGRGLILASVALLAALGRLELPLLMALLFAFGTLALAGDAAHQSFLPHLVPRPLLTRANARLEQSTSVAQTAGGALAGGLVSALGAPLALAADSLSHLFSAAVLTTVRAPKGAAAPVHRAGAGGQGMRARIGAGLRWVYGHPRLAPLALSTHGWFVGSSMLGAVVPVLILAELGVGAIGLGMVLTCAGMGAALGTSVSERLGDRWGAGRTIIAARLAQPAAVALMSLAPVLAGGLAPPGAAGHGHPAACPLPVWAGLLAAAAVMLGSALVLLGSPFRGARIDERPWEGPGVGGAVTTPESGPAGRPDR</sequence>
<dbReference type="SUPFAM" id="SSF103473">
    <property type="entry name" value="MFS general substrate transporter"/>
    <property type="match status" value="1"/>
</dbReference>
<reference evidence="9 10" key="1">
    <citation type="submission" date="2024-09" db="EMBL/GenBank/DDBJ databases">
        <authorList>
            <person name="Salinas-Garcia M.A."/>
            <person name="Prieme A."/>
        </authorList>
    </citation>
    <scope>NUCLEOTIDE SEQUENCE [LARGE SCALE GENOMIC DNA]</scope>
    <source>
        <strain evidence="9 10">DSM 21081</strain>
    </source>
</reference>
<feature type="transmembrane region" description="Helical" evidence="8">
    <location>
        <begin position="12"/>
        <end position="38"/>
    </location>
</feature>
<evidence type="ECO:0000256" key="6">
    <source>
        <dbReference type="ARBA" id="ARBA00023136"/>
    </source>
</evidence>
<evidence type="ECO:0000256" key="3">
    <source>
        <dbReference type="ARBA" id="ARBA00022475"/>
    </source>
</evidence>
<feature type="transmembrane region" description="Helical" evidence="8">
    <location>
        <begin position="103"/>
        <end position="122"/>
    </location>
</feature>
<evidence type="ECO:0000313" key="10">
    <source>
        <dbReference type="Proteomes" id="UP001575652"/>
    </source>
</evidence>
<evidence type="ECO:0000313" key="9">
    <source>
        <dbReference type="EMBL" id="MFB0834760.1"/>
    </source>
</evidence>
<keyword evidence="5 8" id="KW-1133">Transmembrane helix</keyword>
<keyword evidence="3" id="KW-1003">Cell membrane</keyword>
<feature type="region of interest" description="Disordered" evidence="7">
    <location>
        <begin position="363"/>
        <end position="388"/>
    </location>
</feature>